<dbReference type="GO" id="GO:0004674">
    <property type="term" value="F:protein serine/threonine kinase activity"/>
    <property type="evidence" value="ECO:0007669"/>
    <property type="project" value="UniProtKB-KW"/>
</dbReference>
<evidence type="ECO:0000256" key="10">
    <source>
        <dbReference type="ARBA" id="ARBA00047899"/>
    </source>
</evidence>
<evidence type="ECO:0000256" key="8">
    <source>
        <dbReference type="ARBA" id="ARBA00022840"/>
    </source>
</evidence>
<proteinExistence type="inferred from homology"/>
<dbReference type="InterPro" id="IPR011009">
    <property type="entry name" value="Kinase-like_dom_sf"/>
</dbReference>
<comment type="catalytic activity">
    <reaction evidence="11">
        <text>L-seryl-[protein] + ATP = O-phospho-L-seryl-[protein] + ADP + H(+)</text>
        <dbReference type="Rhea" id="RHEA:17989"/>
        <dbReference type="Rhea" id="RHEA-COMP:9863"/>
        <dbReference type="Rhea" id="RHEA-COMP:11604"/>
        <dbReference type="ChEBI" id="CHEBI:15378"/>
        <dbReference type="ChEBI" id="CHEBI:29999"/>
        <dbReference type="ChEBI" id="CHEBI:30616"/>
        <dbReference type="ChEBI" id="CHEBI:83421"/>
        <dbReference type="ChEBI" id="CHEBI:456216"/>
        <dbReference type="EC" id="2.7.11.1"/>
    </reaction>
</comment>
<dbReference type="NCBIfam" id="NF041645">
    <property type="entry name" value="prot_kin_PA4780"/>
    <property type="match status" value="1"/>
</dbReference>
<dbReference type="InterPro" id="IPR000687">
    <property type="entry name" value="RIO_kinase"/>
</dbReference>
<dbReference type="PATRIC" id="fig|314722.6.peg.2266"/>
<dbReference type="EC" id="2.7.11.1" evidence="2"/>
<dbReference type="InterPro" id="IPR048148">
    <property type="entry name" value="Prot_kin_PA4780"/>
</dbReference>
<dbReference type="KEGG" id="psuw:WQ53_10505"/>
<organism evidence="13 14">
    <name type="scientific">Pseudoxanthomonas suwonensis</name>
    <dbReference type="NCBI Taxonomy" id="314722"/>
    <lineage>
        <taxon>Bacteria</taxon>
        <taxon>Pseudomonadati</taxon>
        <taxon>Pseudomonadota</taxon>
        <taxon>Gammaproteobacteria</taxon>
        <taxon>Lysobacterales</taxon>
        <taxon>Lysobacteraceae</taxon>
        <taxon>Pseudoxanthomonas</taxon>
    </lineage>
</organism>
<evidence type="ECO:0000256" key="7">
    <source>
        <dbReference type="ARBA" id="ARBA00022777"/>
    </source>
</evidence>
<dbReference type="EMBL" id="CP011144">
    <property type="protein sequence ID" value="AKC87111.1"/>
    <property type="molecule type" value="Genomic_DNA"/>
</dbReference>
<dbReference type="PANTHER" id="PTHR45723">
    <property type="entry name" value="SERINE/THREONINE-PROTEIN KINASE RIO1"/>
    <property type="match status" value="1"/>
</dbReference>
<dbReference type="AlphaFoldDB" id="A0A0E3UNF0"/>
<evidence type="ECO:0000313" key="13">
    <source>
        <dbReference type="EMBL" id="AKC87111.1"/>
    </source>
</evidence>
<dbReference type="GO" id="GO:0046872">
    <property type="term" value="F:metal ion binding"/>
    <property type="evidence" value="ECO:0007669"/>
    <property type="project" value="UniProtKB-KW"/>
</dbReference>
<dbReference type="CDD" id="cd05145">
    <property type="entry name" value="RIO1_like"/>
    <property type="match status" value="1"/>
</dbReference>
<evidence type="ECO:0000256" key="11">
    <source>
        <dbReference type="ARBA" id="ARBA00048679"/>
    </source>
</evidence>
<comment type="catalytic activity">
    <reaction evidence="10">
        <text>L-threonyl-[protein] + ATP = O-phospho-L-threonyl-[protein] + ADP + H(+)</text>
        <dbReference type="Rhea" id="RHEA:46608"/>
        <dbReference type="Rhea" id="RHEA-COMP:11060"/>
        <dbReference type="Rhea" id="RHEA-COMP:11605"/>
        <dbReference type="ChEBI" id="CHEBI:15378"/>
        <dbReference type="ChEBI" id="CHEBI:30013"/>
        <dbReference type="ChEBI" id="CHEBI:30616"/>
        <dbReference type="ChEBI" id="CHEBI:61977"/>
        <dbReference type="ChEBI" id="CHEBI:456216"/>
        <dbReference type="EC" id="2.7.11.1"/>
    </reaction>
</comment>
<evidence type="ECO:0000256" key="6">
    <source>
        <dbReference type="ARBA" id="ARBA00022741"/>
    </source>
</evidence>
<keyword evidence="9" id="KW-0460">Magnesium</keyword>
<dbReference type="InterPro" id="IPR051272">
    <property type="entry name" value="RIO-type_Ser/Thr_kinase"/>
</dbReference>
<protein>
    <recommendedName>
        <fullName evidence="2">non-specific serine/threonine protein kinase</fullName>
        <ecNumber evidence="2">2.7.11.1</ecNumber>
    </recommendedName>
</protein>
<dbReference type="RefSeq" id="WP_052632112.1">
    <property type="nucleotide sequence ID" value="NZ_CP011144.1"/>
</dbReference>
<keyword evidence="5" id="KW-0479">Metal-binding</keyword>
<dbReference type="InterPro" id="IPR018934">
    <property type="entry name" value="RIO_dom"/>
</dbReference>
<evidence type="ECO:0000259" key="12">
    <source>
        <dbReference type="SMART" id="SM00090"/>
    </source>
</evidence>
<keyword evidence="3" id="KW-0723">Serine/threonine-protein kinase</keyword>
<evidence type="ECO:0000256" key="4">
    <source>
        <dbReference type="ARBA" id="ARBA00022679"/>
    </source>
</evidence>
<name>A0A0E3UNF0_9GAMM</name>
<dbReference type="OrthoDB" id="9795258at2"/>
<dbReference type="Gene3D" id="1.10.510.10">
    <property type="entry name" value="Transferase(Phosphotransferase) domain 1"/>
    <property type="match status" value="1"/>
</dbReference>
<dbReference type="SMART" id="SM00090">
    <property type="entry name" value="RIO"/>
    <property type="match status" value="1"/>
</dbReference>
<dbReference type="Proteomes" id="UP000033067">
    <property type="component" value="Chromosome"/>
</dbReference>
<reference evidence="13 14" key="1">
    <citation type="journal article" date="2015" name="Genome Announc.">
        <title>Complete Genome Sequence of Pseudoxanthomonas suwonensis Strain J1, a Cellulose-Degrading Bacterium Isolated from Leaf- and Wood-Enriched Soil.</title>
        <authorList>
            <person name="Hou L."/>
            <person name="Jiang J."/>
            <person name="Xu Z."/>
            <person name="Zhou Y."/>
            <person name="Leung F.C."/>
        </authorList>
    </citation>
    <scope>NUCLEOTIDE SEQUENCE [LARGE SCALE GENOMIC DNA]</scope>
    <source>
        <strain evidence="13 14">J1</strain>
    </source>
</reference>
<gene>
    <name evidence="13" type="ORF">WQ53_10505</name>
</gene>
<keyword evidence="8" id="KW-0067">ATP-binding</keyword>
<keyword evidence="7 13" id="KW-0418">Kinase</keyword>
<keyword evidence="6" id="KW-0547">Nucleotide-binding</keyword>
<dbReference type="PROSITE" id="PS00109">
    <property type="entry name" value="PROTEIN_KINASE_TYR"/>
    <property type="match status" value="1"/>
</dbReference>
<dbReference type="GO" id="GO:0005524">
    <property type="term" value="F:ATP binding"/>
    <property type="evidence" value="ECO:0007669"/>
    <property type="project" value="UniProtKB-KW"/>
</dbReference>
<dbReference type="Pfam" id="PF01163">
    <property type="entry name" value="RIO1"/>
    <property type="match status" value="1"/>
</dbReference>
<dbReference type="InterPro" id="IPR008266">
    <property type="entry name" value="Tyr_kinase_AS"/>
</dbReference>
<evidence type="ECO:0000256" key="3">
    <source>
        <dbReference type="ARBA" id="ARBA00022527"/>
    </source>
</evidence>
<accession>A0A0E3UNF0</accession>
<sequence length="286" mass="31550">MKTPPGLQALIDDGVIDHVLRPLKSGKEAAVYVVRSGDEVRCAKVYKDMAQRSFQQRVQYQEGRKVRGSREARAIGKASKYGRKQQETAWKNTEVEALYQLRAAGVRVPEPFGYFHGVLVMELVTDAEGFSAPRLGEVELGAEQAREYHRVLVRQVVLMLCCGLIHGDLSAYNVLVGPDGPVVIDFPQVVSAGGNNAARTMLLRDVNNLTASLGRWAPELLDTWYGEEMWALFEAGALRPDTELTGEFTPDEGAVDLDSVRHAINDAREEALIRQQGREAAAEDGN</sequence>
<evidence type="ECO:0000256" key="1">
    <source>
        <dbReference type="ARBA" id="ARBA00009196"/>
    </source>
</evidence>
<dbReference type="SUPFAM" id="SSF56112">
    <property type="entry name" value="Protein kinase-like (PK-like)"/>
    <property type="match status" value="1"/>
</dbReference>
<evidence type="ECO:0000256" key="5">
    <source>
        <dbReference type="ARBA" id="ARBA00022723"/>
    </source>
</evidence>
<dbReference type="Gene3D" id="3.30.200.20">
    <property type="entry name" value="Phosphorylase Kinase, domain 1"/>
    <property type="match status" value="1"/>
</dbReference>
<feature type="domain" description="RIO kinase" evidence="12">
    <location>
        <begin position="2"/>
        <end position="234"/>
    </location>
</feature>
<evidence type="ECO:0000313" key="14">
    <source>
        <dbReference type="Proteomes" id="UP000033067"/>
    </source>
</evidence>
<keyword evidence="14" id="KW-1185">Reference proteome</keyword>
<comment type="similarity">
    <text evidence="1">Belongs to the protein kinase superfamily. RIO-type Ser/Thr kinase family.</text>
</comment>
<evidence type="ECO:0000256" key="2">
    <source>
        <dbReference type="ARBA" id="ARBA00012513"/>
    </source>
</evidence>
<evidence type="ECO:0000256" key="9">
    <source>
        <dbReference type="ARBA" id="ARBA00022842"/>
    </source>
</evidence>
<keyword evidence="4" id="KW-0808">Transferase</keyword>